<dbReference type="Proteomes" id="UP001501444">
    <property type="component" value="Unassembled WGS sequence"/>
</dbReference>
<sequence>MPADMPHEQEGDQPVEALIDDLILDILNESKKSGTGLDAVMHMVPRMAPGTSLLERMLIAEALAGALADALAPPLAKALAPRIMQQMGGEEGEHGEQAKRAPARSGGTRKTETK</sequence>
<keyword evidence="3" id="KW-1185">Reference proteome</keyword>
<evidence type="ECO:0000313" key="3">
    <source>
        <dbReference type="Proteomes" id="UP001501444"/>
    </source>
</evidence>
<feature type="region of interest" description="Disordered" evidence="1">
    <location>
        <begin position="84"/>
        <end position="114"/>
    </location>
</feature>
<accession>A0ABN3GZD5</accession>
<evidence type="ECO:0000313" key="2">
    <source>
        <dbReference type="EMBL" id="GAA2364311.1"/>
    </source>
</evidence>
<reference evidence="2 3" key="1">
    <citation type="journal article" date="2019" name="Int. J. Syst. Evol. Microbiol.">
        <title>The Global Catalogue of Microorganisms (GCM) 10K type strain sequencing project: providing services to taxonomists for standard genome sequencing and annotation.</title>
        <authorList>
            <consortium name="The Broad Institute Genomics Platform"/>
            <consortium name="The Broad Institute Genome Sequencing Center for Infectious Disease"/>
            <person name="Wu L."/>
            <person name="Ma J."/>
        </authorList>
    </citation>
    <scope>NUCLEOTIDE SEQUENCE [LARGE SCALE GENOMIC DNA]</scope>
    <source>
        <strain evidence="2 3">JCM 3272</strain>
    </source>
</reference>
<evidence type="ECO:0008006" key="4">
    <source>
        <dbReference type="Google" id="ProtNLM"/>
    </source>
</evidence>
<organism evidence="2 3">
    <name type="scientific">Dactylosporangium salmoneum</name>
    <dbReference type="NCBI Taxonomy" id="53361"/>
    <lineage>
        <taxon>Bacteria</taxon>
        <taxon>Bacillati</taxon>
        <taxon>Actinomycetota</taxon>
        <taxon>Actinomycetes</taxon>
        <taxon>Micromonosporales</taxon>
        <taxon>Micromonosporaceae</taxon>
        <taxon>Dactylosporangium</taxon>
    </lineage>
</organism>
<evidence type="ECO:0000256" key="1">
    <source>
        <dbReference type="SAM" id="MobiDB-lite"/>
    </source>
</evidence>
<protein>
    <recommendedName>
        <fullName evidence="4">DUF2267 domain-containing protein</fullName>
    </recommendedName>
</protein>
<name>A0ABN3GZD5_9ACTN</name>
<comment type="caution">
    <text evidence="2">The sequence shown here is derived from an EMBL/GenBank/DDBJ whole genome shotgun (WGS) entry which is preliminary data.</text>
</comment>
<gene>
    <name evidence="2" type="ORF">GCM10010170_062010</name>
</gene>
<proteinExistence type="predicted"/>
<dbReference type="EMBL" id="BAAARV010000059">
    <property type="protein sequence ID" value="GAA2364311.1"/>
    <property type="molecule type" value="Genomic_DNA"/>
</dbReference>